<keyword evidence="6" id="KW-1185">Reference proteome</keyword>
<keyword evidence="4" id="KW-0472">Membrane</keyword>
<evidence type="ECO:0000256" key="4">
    <source>
        <dbReference type="SAM" id="Phobius"/>
    </source>
</evidence>
<dbReference type="InterPro" id="IPR012902">
    <property type="entry name" value="N_methyl_site"/>
</dbReference>
<comment type="similarity">
    <text evidence="1 3">Belongs to the N-Me-Phe pilin family.</text>
</comment>
<evidence type="ECO:0000256" key="2">
    <source>
        <dbReference type="ARBA" id="ARBA00022481"/>
    </source>
</evidence>
<name>A0ABQ0MQ89_9GAMM</name>
<keyword evidence="2" id="KW-0488">Methylation</keyword>
<gene>
    <name evidence="5" type="primary">pilE_1</name>
    <name evidence="5" type="ORF">MTCD1_00130</name>
</gene>
<reference evidence="5 6" key="1">
    <citation type="submission" date="2017-06" db="EMBL/GenBank/DDBJ databases">
        <title>Whole Genome Sequences of Colwellia marinimaniae MTCD1.</title>
        <authorList>
            <person name="Kusumoto H."/>
            <person name="Inoue M."/>
            <person name="Tanikawa K."/>
            <person name="Maeji H."/>
            <person name="Cameron J.H."/>
            <person name="Bartlett D.H."/>
        </authorList>
    </citation>
    <scope>NUCLEOTIDE SEQUENCE [LARGE SCALE GENOMIC DNA]</scope>
    <source>
        <strain evidence="5 6">MTCD1</strain>
    </source>
</reference>
<dbReference type="Gene3D" id="3.30.700.10">
    <property type="entry name" value="Glycoprotein, Type 4 Pilin"/>
    <property type="match status" value="1"/>
</dbReference>
<dbReference type="InterPro" id="IPR001082">
    <property type="entry name" value="Pilin"/>
</dbReference>
<dbReference type="Pfam" id="PF07963">
    <property type="entry name" value="N_methyl"/>
    <property type="match status" value="1"/>
</dbReference>
<keyword evidence="4" id="KW-1133">Transmembrane helix</keyword>
<evidence type="ECO:0000256" key="1">
    <source>
        <dbReference type="ARBA" id="ARBA00005233"/>
    </source>
</evidence>
<feature type="transmembrane region" description="Helical" evidence="4">
    <location>
        <begin position="21"/>
        <end position="42"/>
    </location>
</feature>
<evidence type="ECO:0000313" key="6">
    <source>
        <dbReference type="Proteomes" id="UP000197068"/>
    </source>
</evidence>
<dbReference type="InterPro" id="IPR045584">
    <property type="entry name" value="Pilin-like"/>
</dbReference>
<dbReference type="PANTHER" id="PTHR30093:SF34">
    <property type="entry name" value="PREPILIN PEPTIDASE-DEPENDENT PROTEIN D"/>
    <property type="match status" value="1"/>
</dbReference>
<dbReference type="SUPFAM" id="SSF54523">
    <property type="entry name" value="Pili subunits"/>
    <property type="match status" value="1"/>
</dbReference>
<comment type="caution">
    <text evidence="5">The sequence shown here is derived from an EMBL/GenBank/DDBJ whole genome shotgun (WGS) entry which is preliminary data.</text>
</comment>
<dbReference type="EMBL" id="BDQM01000001">
    <property type="protein sequence ID" value="GAW94534.1"/>
    <property type="molecule type" value="Genomic_DNA"/>
</dbReference>
<evidence type="ECO:0000313" key="5">
    <source>
        <dbReference type="EMBL" id="GAW94534.1"/>
    </source>
</evidence>
<dbReference type="Pfam" id="PF00114">
    <property type="entry name" value="Pilin"/>
    <property type="match status" value="1"/>
</dbReference>
<sequence>MKNLQQMKTLATKNAQKGFTLIELMIVVAIIGILAAVALPAYQDYIAKAAFSETIAATSGVKTAVNVYAQIEGKVEDAKLDATVAKLLAGADKGATVASVIMDDDGKITATSEDVKGMGSITYIITPEMSVGAVIWVQSGTCQGKGWCK</sequence>
<protein>
    <submittedName>
        <fullName evidence="5">Fimbrial protein</fullName>
    </submittedName>
</protein>
<proteinExistence type="inferred from homology"/>
<accession>A0ABQ0MQ89</accession>
<evidence type="ECO:0000256" key="3">
    <source>
        <dbReference type="RuleBase" id="RU000389"/>
    </source>
</evidence>
<dbReference type="Proteomes" id="UP000197068">
    <property type="component" value="Unassembled WGS sequence"/>
</dbReference>
<organism evidence="5 6">
    <name type="scientific">Colwellia marinimaniae</name>
    <dbReference type="NCBI Taxonomy" id="1513592"/>
    <lineage>
        <taxon>Bacteria</taxon>
        <taxon>Pseudomonadati</taxon>
        <taxon>Pseudomonadota</taxon>
        <taxon>Gammaproteobacteria</taxon>
        <taxon>Alteromonadales</taxon>
        <taxon>Colwelliaceae</taxon>
        <taxon>Colwellia</taxon>
    </lineage>
</organism>
<dbReference type="NCBIfam" id="TIGR02532">
    <property type="entry name" value="IV_pilin_GFxxxE"/>
    <property type="match status" value="1"/>
</dbReference>
<keyword evidence="3" id="KW-0281">Fimbrium</keyword>
<dbReference type="PROSITE" id="PS00409">
    <property type="entry name" value="PROKAR_NTER_METHYL"/>
    <property type="match status" value="1"/>
</dbReference>
<keyword evidence="4" id="KW-0812">Transmembrane</keyword>
<dbReference type="PANTHER" id="PTHR30093">
    <property type="entry name" value="GENERAL SECRETION PATHWAY PROTEIN G"/>
    <property type="match status" value="1"/>
</dbReference>